<proteinExistence type="predicted"/>
<evidence type="ECO:0000313" key="2">
    <source>
        <dbReference type="EMBL" id="OGY91667.1"/>
    </source>
</evidence>
<dbReference type="PANTHER" id="PTHR36966:SF1">
    <property type="entry name" value="REP-ASSOCIATED TYROSINE TRANSPOSASE"/>
    <property type="match status" value="1"/>
</dbReference>
<accession>A0A1G2BTU7</accession>
<dbReference type="EMBL" id="MHKO01000040">
    <property type="protein sequence ID" value="OGY91667.1"/>
    <property type="molecule type" value="Genomic_DNA"/>
</dbReference>
<dbReference type="InterPro" id="IPR002686">
    <property type="entry name" value="Transposase_17"/>
</dbReference>
<protein>
    <recommendedName>
        <fullName evidence="1">Transposase IS200-like domain-containing protein</fullName>
    </recommendedName>
</protein>
<dbReference type="PANTHER" id="PTHR36966">
    <property type="entry name" value="REP-ASSOCIATED TYROSINE TRANSPOSASE"/>
    <property type="match status" value="1"/>
</dbReference>
<dbReference type="GO" id="GO:0004803">
    <property type="term" value="F:transposase activity"/>
    <property type="evidence" value="ECO:0007669"/>
    <property type="project" value="InterPro"/>
</dbReference>
<name>A0A1G2BTU7_9BACT</name>
<dbReference type="InterPro" id="IPR036515">
    <property type="entry name" value="Transposase_17_sf"/>
</dbReference>
<dbReference type="SUPFAM" id="SSF143422">
    <property type="entry name" value="Transposase IS200-like"/>
    <property type="match status" value="1"/>
</dbReference>
<gene>
    <name evidence="2" type="ORF">A3H70_01350</name>
</gene>
<dbReference type="Gene3D" id="3.30.70.1290">
    <property type="entry name" value="Transposase IS200-like"/>
    <property type="match status" value="1"/>
</dbReference>
<dbReference type="STRING" id="1798553.A3H70_01350"/>
<sequence length="237" mass="27391">MEELFKSKYRIPSARLSGWDYSLSAYYFITICTLNRVCNLGDVLRDDGGVASVALSDIGKIVRYGLLNIPAIYANVRLDTWVIMPNHLHVILEIMSSTRDMSFRGFVETPHWGVSEQRNEREIPNKQKLTGDASNVVVPKTSLNAINETPPWGVSTGERNPHHKPQWKPGVLGSIINQFKGAVTKQCNKFGYDFHWQGRFYDHIIRNEITLNKIRRYIRNNPRTWYRDRNRPEGILM</sequence>
<dbReference type="InterPro" id="IPR052715">
    <property type="entry name" value="RAYT_transposase"/>
</dbReference>
<evidence type="ECO:0000259" key="1">
    <source>
        <dbReference type="SMART" id="SM01321"/>
    </source>
</evidence>
<dbReference type="GO" id="GO:0043565">
    <property type="term" value="F:sequence-specific DNA binding"/>
    <property type="evidence" value="ECO:0007669"/>
    <property type="project" value="TreeGrafter"/>
</dbReference>
<reference evidence="2 3" key="1">
    <citation type="journal article" date="2016" name="Nat. Commun.">
        <title>Thousands of microbial genomes shed light on interconnected biogeochemical processes in an aquifer system.</title>
        <authorList>
            <person name="Anantharaman K."/>
            <person name="Brown C.T."/>
            <person name="Hug L.A."/>
            <person name="Sharon I."/>
            <person name="Castelle C.J."/>
            <person name="Probst A.J."/>
            <person name="Thomas B.C."/>
            <person name="Singh A."/>
            <person name="Wilkins M.J."/>
            <person name="Karaoz U."/>
            <person name="Brodie E.L."/>
            <person name="Williams K.H."/>
            <person name="Hubbard S.S."/>
            <person name="Banfield J.F."/>
        </authorList>
    </citation>
    <scope>NUCLEOTIDE SEQUENCE [LARGE SCALE GENOMIC DNA]</scope>
</reference>
<organism evidence="2 3">
    <name type="scientific">Candidatus Komeilibacteria bacterium RIFCSPLOWO2_02_FULL_48_11</name>
    <dbReference type="NCBI Taxonomy" id="1798553"/>
    <lineage>
        <taxon>Bacteria</taxon>
        <taxon>Candidatus Komeiliibacteriota</taxon>
    </lineage>
</organism>
<feature type="domain" description="Transposase IS200-like" evidence="1">
    <location>
        <begin position="22"/>
        <end position="221"/>
    </location>
</feature>
<dbReference type="SMART" id="SM01321">
    <property type="entry name" value="Y1_Tnp"/>
    <property type="match status" value="1"/>
</dbReference>
<evidence type="ECO:0000313" key="3">
    <source>
        <dbReference type="Proteomes" id="UP000178109"/>
    </source>
</evidence>
<dbReference type="GO" id="GO:0006313">
    <property type="term" value="P:DNA transposition"/>
    <property type="evidence" value="ECO:0007669"/>
    <property type="project" value="InterPro"/>
</dbReference>
<comment type="caution">
    <text evidence="2">The sequence shown here is derived from an EMBL/GenBank/DDBJ whole genome shotgun (WGS) entry which is preliminary data.</text>
</comment>
<dbReference type="Proteomes" id="UP000178109">
    <property type="component" value="Unassembled WGS sequence"/>
</dbReference>
<dbReference type="AlphaFoldDB" id="A0A1G2BTU7"/>